<evidence type="ECO:0000256" key="6">
    <source>
        <dbReference type="ARBA" id="ARBA00022822"/>
    </source>
</evidence>
<feature type="domain" description="Glycosyl transferase family 3 N-terminal" evidence="9">
    <location>
        <begin position="5"/>
        <end position="66"/>
    </location>
</feature>
<dbReference type="SUPFAM" id="SSF52418">
    <property type="entry name" value="Nucleoside phosphorylase/phosphoribosyltransferase catalytic domain"/>
    <property type="match status" value="1"/>
</dbReference>
<evidence type="ECO:0000256" key="2">
    <source>
        <dbReference type="ARBA" id="ARBA00011948"/>
    </source>
</evidence>
<keyword evidence="3" id="KW-0028">Amino-acid biosynthesis</keyword>
<keyword evidence="6" id="KW-0822">Tryptophan biosynthesis</keyword>
<dbReference type="PANTHER" id="PTHR43285:SF2">
    <property type="entry name" value="ANTHRANILATE PHOSPHORIBOSYLTRANSFERASE"/>
    <property type="match status" value="1"/>
</dbReference>
<evidence type="ECO:0000256" key="7">
    <source>
        <dbReference type="ARBA" id="ARBA00023141"/>
    </source>
</evidence>
<accession>A0A381PQ02</accession>
<dbReference type="HAMAP" id="MF_00211">
    <property type="entry name" value="TrpD"/>
    <property type="match status" value="1"/>
</dbReference>
<dbReference type="InterPro" id="IPR000312">
    <property type="entry name" value="Glycosyl_Trfase_fam3"/>
</dbReference>
<evidence type="ECO:0000256" key="1">
    <source>
        <dbReference type="ARBA" id="ARBA00004907"/>
    </source>
</evidence>
<organism evidence="10">
    <name type="scientific">marine metagenome</name>
    <dbReference type="NCBI Taxonomy" id="408172"/>
    <lineage>
        <taxon>unclassified sequences</taxon>
        <taxon>metagenomes</taxon>
        <taxon>ecological metagenomes</taxon>
    </lineage>
</organism>
<keyword evidence="4" id="KW-0328">Glycosyltransferase</keyword>
<protein>
    <recommendedName>
        <fullName evidence="2">anthranilate phosphoribosyltransferase</fullName>
        <ecNumber evidence="2">2.4.2.18</ecNumber>
    </recommendedName>
</protein>
<dbReference type="Gene3D" id="1.20.970.10">
    <property type="entry name" value="Transferase, Pyrimidine Nucleoside Phosphorylase, Chain C"/>
    <property type="match status" value="1"/>
</dbReference>
<evidence type="ECO:0000256" key="4">
    <source>
        <dbReference type="ARBA" id="ARBA00022676"/>
    </source>
</evidence>
<keyword evidence="5" id="KW-0808">Transferase</keyword>
<comment type="pathway">
    <text evidence="1">Amino-acid biosynthesis; L-tryptophan biosynthesis; L-tryptophan from chorismate: step 2/5.</text>
</comment>
<dbReference type="NCBIfam" id="TIGR01245">
    <property type="entry name" value="trpD"/>
    <property type="match status" value="1"/>
</dbReference>
<evidence type="ECO:0000313" key="10">
    <source>
        <dbReference type="EMBL" id="SUZ68119.1"/>
    </source>
</evidence>
<evidence type="ECO:0000256" key="3">
    <source>
        <dbReference type="ARBA" id="ARBA00022605"/>
    </source>
</evidence>
<dbReference type="SUPFAM" id="SSF47648">
    <property type="entry name" value="Nucleoside phosphorylase/phosphoribosyltransferase N-terminal domain"/>
    <property type="match status" value="1"/>
</dbReference>
<dbReference type="InterPro" id="IPR017459">
    <property type="entry name" value="Glycosyl_Trfase_fam3_N_dom"/>
</dbReference>
<evidence type="ECO:0000259" key="9">
    <source>
        <dbReference type="Pfam" id="PF02885"/>
    </source>
</evidence>
<dbReference type="Pfam" id="PF00591">
    <property type="entry name" value="Glycos_transf_3"/>
    <property type="match status" value="1"/>
</dbReference>
<dbReference type="InterPro" id="IPR035902">
    <property type="entry name" value="Nuc_phospho_transferase"/>
</dbReference>
<gene>
    <name evidence="10" type="ORF">METZ01_LOCUS20973</name>
</gene>
<evidence type="ECO:0000259" key="8">
    <source>
        <dbReference type="Pfam" id="PF00591"/>
    </source>
</evidence>
<dbReference type="EMBL" id="UINC01001030">
    <property type="protein sequence ID" value="SUZ68119.1"/>
    <property type="molecule type" value="Genomic_DNA"/>
</dbReference>
<dbReference type="InterPro" id="IPR005940">
    <property type="entry name" value="Anthranilate_Pribosyl_Tfrase"/>
</dbReference>
<dbReference type="Gene3D" id="3.40.1030.10">
    <property type="entry name" value="Nucleoside phosphorylase/phosphoribosyltransferase catalytic domain"/>
    <property type="match status" value="1"/>
</dbReference>
<name>A0A381PQ02_9ZZZZ</name>
<dbReference type="Pfam" id="PF02885">
    <property type="entry name" value="Glycos_trans_3N"/>
    <property type="match status" value="1"/>
</dbReference>
<feature type="domain" description="Glycosyl transferase family 3" evidence="8">
    <location>
        <begin position="75"/>
        <end position="324"/>
    </location>
</feature>
<dbReference type="EC" id="2.4.2.18" evidence="2"/>
<evidence type="ECO:0000256" key="5">
    <source>
        <dbReference type="ARBA" id="ARBA00022679"/>
    </source>
</evidence>
<keyword evidence="7" id="KW-0057">Aromatic amino acid biosynthesis</keyword>
<sequence length="341" mass="35452">MNMHDAIRAACQPRNLDTVEMQDVMRIIMDGSATPAQIGAFLAALHIKGETVDELTGAATVMRDYAAKVEVSADKVVDTVGTGGDAAGLFNVSTAAAFVAAAGGAVMAKHGNRAATGKSGSADVLEAAGVNIALSPGDVARTIEAVGIGFMFAPTHHGATRHAVGPRREIGVRSIFNLLGPLTNPAGARWQLVGVYEERWVRPLAESFGNLGSVHTLVVHAEDGLDEISIAAPTSVSEYKDGSIADFTIKPDDFGLTIQSLDSIRVDSAEQSLELIRQALGGHPGPAYDMVMLNAGATLYAADLAPSLAEGIIAARAILDSSAALGKLDEMAAYTQRFEQS</sequence>
<dbReference type="FunFam" id="3.40.1030.10:FF:000002">
    <property type="entry name" value="Anthranilate phosphoribosyltransferase"/>
    <property type="match status" value="1"/>
</dbReference>
<dbReference type="AlphaFoldDB" id="A0A381PQ02"/>
<dbReference type="InterPro" id="IPR036320">
    <property type="entry name" value="Glycosyl_Trfase_fam3_N_dom_sf"/>
</dbReference>
<proteinExistence type="inferred from homology"/>
<dbReference type="GO" id="GO:0000162">
    <property type="term" value="P:L-tryptophan biosynthetic process"/>
    <property type="evidence" value="ECO:0007669"/>
    <property type="project" value="UniProtKB-KW"/>
</dbReference>
<dbReference type="GO" id="GO:0005829">
    <property type="term" value="C:cytosol"/>
    <property type="evidence" value="ECO:0007669"/>
    <property type="project" value="TreeGrafter"/>
</dbReference>
<reference evidence="10" key="1">
    <citation type="submission" date="2018-05" db="EMBL/GenBank/DDBJ databases">
        <authorList>
            <person name="Lanie J.A."/>
            <person name="Ng W.-L."/>
            <person name="Kazmierczak K.M."/>
            <person name="Andrzejewski T.M."/>
            <person name="Davidsen T.M."/>
            <person name="Wayne K.J."/>
            <person name="Tettelin H."/>
            <person name="Glass J.I."/>
            <person name="Rusch D."/>
            <person name="Podicherti R."/>
            <person name="Tsui H.-C.T."/>
            <person name="Winkler M.E."/>
        </authorList>
    </citation>
    <scope>NUCLEOTIDE SEQUENCE</scope>
</reference>
<dbReference type="GO" id="GO:0004048">
    <property type="term" value="F:anthranilate phosphoribosyltransferase activity"/>
    <property type="evidence" value="ECO:0007669"/>
    <property type="project" value="UniProtKB-EC"/>
</dbReference>
<dbReference type="PANTHER" id="PTHR43285">
    <property type="entry name" value="ANTHRANILATE PHOSPHORIBOSYLTRANSFERASE"/>
    <property type="match status" value="1"/>
</dbReference>